<dbReference type="EMBL" id="BGZK01000987">
    <property type="protein sequence ID" value="GBP67647.1"/>
    <property type="molecule type" value="Genomic_DNA"/>
</dbReference>
<dbReference type="PANTHER" id="PTHR36688">
    <property type="entry name" value="ENDO/EXONUCLEASE/PHOSPHATASE DOMAIN-CONTAINING PROTEIN"/>
    <property type="match status" value="1"/>
</dbReference>
<evidence type="ECO:0000313" key="2">
    <source>
        <dbReference type="EMBL" id="GBP67647.1"/>
    </source>
</evidence>
<dbReference type="InterPro" id="IPR005135">
    <property type="entry name" value="Endo/exonuclease/phosphatase"/>
</dbReference>
<reference evidence="2 3" key="1">
    <citation type="journal article" date="2019" name="Commun. Biol.">
        <title>The bagworm genome reveals a unique fibroin gene that provides high tensile strength.</title>
        <authorList>
            <person name="Kono N."/>
            <person name="Nakamura H."/>
            <person name="Ohtoshi R."/>
            <person name="Tomita M."/>
            <person name="Numata K."/>
            <person name="Arakawa K."/>
        </authorList>
    </citation>
    <scope>NUCLEOTIDE SEQUENCE [LARGE SCALE GENOMIC DNA]</scope>
</reference>
<organism evidence="2 3">
    <name type="scientific">Eumeta variegata</name>
    <name type="common">Bagworm moth</name>
    <name type="synonym">Eumeta japonica</name>
    <dbReference type="NCBI Taxonomy" id="151549"/>
    <lineage>
        <taxon>Eukaryota</taxon>
        <taxon>Metazoa</taxon>
        <taxon>Ecdysozoa</taxon>
        <taxon>Arthropoda</taxon>
        <taxon>Hexapoda</taxon>
        <taxon>Insecta</taxon>
        <taxon>Pterygota</taxon>
        <taxon>Neoptera</taxon>
        <taxon>Endopterygota</taxon>
        <taxon>Lepidoptera</taxon>
        <taxon>Glossata</taxon>
        <taxon>Ditrysia</taxon>
        <taxon>Tineoidea</taxon>
        <taxon>Psychidae</taxon>
        <taxon>Oiketicinae</taxon>
        <taxon>Eumeta</taxon>
    </lineage>
</organism>
<evidence type="ECO:0000313" key="3">
    <source>
        <dbReference type="Proteomes" id="UP000299102"/>
    </source>
</evidence>
<gene>
    <name evidence="2" type="primary">pol</name>
    <name evidence="2" type="ORF">EVAR_98702_1</name>
</gene>
<dbReference type="InterPro" id="IPR052560">
    <property type="entry name" value="RdDP_mobile_element"/>
</dbReference>
<dbReference type="InterPro" id="IPR000477">
    <property type="entry name" value="RT_dom"/>
</dbReference>
<keyword evidence="2" id="KW-0808">Transferase</keyword>
<dbReference type="AlphaFoldDB" id="A0A4C1XZF4"/>
<sequence>MEATGCRLAMTGHRTLIIVSVYLPSPKPLHRRDLKALLALGDAVILFGDFNCKNPRWGCPVLDYNGDKLDRLQDRLEFEIIAPSTATHFPHNVTHRPSTIDIALTKGVALNLNQIETLHKLTSDHRPVLLKMGPPDGGRPNPTYEIDSAIGALTSHIRTVVEKCEREVPASSDRRKFPPDILELIRAKNKALRRASAYPTPEYRSRARALQREVKARVQEFRNECWSDLMEEIRPSHKAFWSVTKALKTEGYTSIPPLKRLDGSTALDDAEVAECLADSIETQCSHASPPHDPAHISRIEEEVLHKTSLEPQDDLTPVSLSEVQLLAEVIGIHKPGKPRDLPASYRPISLLSGLGKLFERVLKTRLSDHLLEKVLIIDEQFGFRPAHSCPQQVLRVVEYISEGFKNKQKTVAVFFDVAKAFDRVWHAGLVHKLYSLQVPDRLVIIIQNYLANRHFTFRHERTHSTRRLIRAGVPQGSALSPLLYSAYTNDIPRPTSGVQLALFADDTALYYKSRNRTTLPTIRRLQRAIDELGQWFRLWRIDVNPEKSAAIQFKYSKNRSNFVVDWNTPNLKMLNAKIPWQRSYKCLGVTLDRNLLFREHIARVRKTALFYTARLGAMLGRKSKLSRRNKRTIYKMCIRTVMTYASPVFAHAAPTALDRLQPPVASARAAAREPPRCVAAISPPSANAASRRPPTYVTARCAATSPPGTCPPRASCPSF</sequence>
<dbReference type="SUPFAM" id="SSF56672">
    <property type="entry name" value="DNA/RNA polymerases"/>
    <property type="match status" value="1"/>
</dbReference>
<dbReference type="GO" id="GO:0003964">
    <property type="term" value="F:RNA-directed DNA polymerase activity"/>
    <property type="evidence" value="ECO:0007669"/>
    <property type="project" value="UniProtKB-KW"/>
</dbReference>
<dbReference type="SUPFAM" id="SSF56219">
    <property type="entry name" value="DNase I-like"/>
    <property type="match status" value="1"/>
</dbReference>
<name>A0A4C1XZF4_EUMVA</name>
<proteinExistence type="predicted"/>
<comment type="caution">
    <text evidence="2">The sequence shown here is derived from an EMBL/GenBank/DDBJ whole genome shotgun (WGS) entry which is preliminary data.</text>
</comment>
<feature type="domain" description="Reverse transcriptase" evidence="1">
    <location>
        <begin position="313"/>
        <end position="591"/>
    </location>
</feature>
<evidence type="ECO:0000259" key="1">
    <source>
        <dbReference type="PROSITE" id="PS50878"/>
    </source>
</evidence>
<accession>A0A4C1XZF4</accession>
<dbReference type="InterPro" id="IPR043502">
    <property type="entry name" value="DNA/RNA_pol_sf"/>
</dbReference>
<dbReference type="Proteomes" id="UP000299102">
    <property type="component" value="Unassembled WGS sequence"/>
</dbReference>
<keyword evidence="2" id="KW-0695">RNA-directed DNA polymerase</keyword>
<dbReference type="PROSITE" id="PS50878">
    <property type="entry name" value="RT_POL"/>
    <property type="match status" value="1"/>
</dbReference>
<dbReference type="Pfam" id="PF14529">
    <property type="entry name" value="Exo_endo_phos_2"/>
    <property type="match status" value="1"/>
</dbReference>
<keyword evidence="2" id="KW-0548">Nucleotidyltransferase</keyword>
<keyword evidence="3" id="KW-1185">Reference proteome</keyword>
<dbReference type="Gene3D" id="3.60.10.10">
    <property type="entry name" value="Endonuclease/exonuclease/phosphatase"/>
    <property type="match status" value="1"/>
</dbReference>
<dbReference type="CDD" id="cd01650">
    <property type="entry name" value="RT_nLTR_like"/>
    <property type="match status" value="1"/>
</dbReference>
<dbReference type="Pfam" id="PF00078">
    <property type="entry name" value="RVT_1"/>
    <property type="match status" value="1"/>
</dbReference>
<protein>
    <submittedName>
        <fullName evidence="2">RNA-directed DNA polymerase from mobile element jockey</fullName>
    </submittedName>
</protein>
<dbReference type="PANTHER" id="PTHR36688:SF1">
    <property type="entry name" value="ENDONUCLEASE_EXONUCLEASE_PHOSPHATASE DOMAIN-CONTAINING PROTEIN"/>
    <property type="match status" value="1"/>
</dbReference>
<dbReference type="InterPro" id="IPR036691">
    <property type="entry name" value="Endo/exonu/phosph_ase_sf"/>
</dbReference>